<protein>
    <submittedName>
        <fullName evidence="1">Phenylacetate--CoA ligase family protein</fullName>
    </submittedName>
</protein>
<evidence type="ECO:0000313" key="2">
    <source>
        <dbReference type="Proteomes" id="UP000323720"/>
    </source>
</evidence>
<name>A0A5D0RBX6_9FLAO</name>
<sequence length="451" mass="52517">MSIQTLICNSPYWIRQIAINTYGFMLSRKRFSGSFKFYFKEFQNNLSKPPKQIEKEQFDLLKKNLIYCFENIAYYKRVFKENNFDPYKMVSAEELKKIPYLTKDIIKKEFENLYNKEIPKANYKEHFTSGSTGEKLRFLLPKELINKKNTALMYRFYAMAGIKPKDKRVTIGGRRFTNRKPFYAINYFENQLLLSAHHLSDKNISEYIKKINSYKPVFIQGHPSAILVMAKYIQTNNIQLEVSLKAIFTTGETLIADDKHIIEKAFITHVYQQYGSGENSFSAQEAPDEIGYLLNYEHGYVEMIGNEQYKEVYVTSLLNDVMPFVRYKIGDFVLPIEKTHSKEFGLPIIFKEVIGRIDDVLMDGKGNKILPVTIRMSMKPFLVDNTNYQLIQTGHNAFNLNLIDLNKKIKTEEVIKMLQDVLGKGMTLTITYVENLTTLGGKIRNVINQFS</sequence>
<dbReference type="InterPro" id="IPR053158">
    <property type="entry name" value="CapK_Type1_Caps_Biosynth"/>
</dbReference>
<organism evidence="1 2">
    <name type="scientific">Bizionia myxarmorum</name>
    <dbReference type="NCBI Taxonomy" id="291186"/>
    <lineage>
        <taxon>Bacteria</taxon>
        <taxon>Pseudomonadati</taxon>
        <taxon>Bacteroidota</taxon>
        <taxon>Flavobacteriia</taxon>
        <taxon>Flavobacteriales</taxon>
        <taxon>Flavobacteriaceae</taxon>
        <taxon>Bizionia</taxon>
    </lineage>
</organism>
<evidence type="ECO:0000313" key="1">
    <source>
        <dbReference type="EMBL" id="TYB79047.1"/>
    </source>
</evidence>
<accession>A0A5D0RBX6</accession>
<dbReference type="RefSeq" id="WP_148402783.1">
    <property type="nucleotide sequence ID" value="NZ_VSKK01000001.1"/>
</dbReference>
<dbReference type="PANTHER" id="PTHR36932:SF1">
    <property type="entry name" value="CAPSULAR POLYSACCHARIDE BIOSYNTHESIS PROTEIN"/>
    <property type="match status" value="1"/>
</dbReference>
<dbReference type="EMBL" id="VSKK01000001">
    <property type="protein sequence ID" value="TYB79047.1"/>
    <property type="molecule type" value="Genomic_DNA"/>
</dbReference>
<dbReference type="Gene3D" id="3.40.50.12780">
    <property type="entry name" value="N-terminal domain of ligase-like"/>
    <property type="match status" value="1"/>
</dbReference>
<dbReference type="Proteomes" id="UP000323720">
    <property type="component" value="Unassembled WGS sequence"/>
</dbReference>
<comment type="caution">
    <text evidence="1">The sequence shown here is derived from an EMBL/GenBank/DDBJ whole genome shotgun (WGS) entry which is preliminary data.</text>
</comment>
<dbReference type="OrthoDB" id="580775at2"/>
<keyword evidence="1" id="KW-0436">Ligase</keyword>
<proteinExistence type="predicted"/>
<dbReference type="AlphaFoldDB" id="A0A5D0RBX6"/>
<reference evidence="1 2" key="1">
    <citation type="submission" date="2019-08" db="EMBL/GenBank/DDBJ databases">
        <title>Genomes of Antarctic Bizionia species.</title>
        <authorList>
            <person name="Bowman J.P."/>
        </authorList>
    </citation>
    <scope>NUCLEOTIDE SEQUENCE [LARGE SCALE GENOMIC DNA]</scope>
    <source>
        <strain evidence="1 2">ADA-4</strain>
    </source>
</reference>
<dbReference type="GO" id="GO:0016874">
    <property type="term" value="F:ligase activity"/>
    <property type="evidence" value="ECO:0007669"/>
    <property type="project" value="UniProtKB-KW"/>
</dbReference>
<dbReference type="PANTHER" id="PTHR36932">
    <property type="entry name" value="CAPSULAR POLYSACCHARIDE BIOSYNTHESIS PROTEIN"/>
    <property type="match status" value="1"/>
</dbReference>
<dbReference type="InterPro" id="IPR042099">
    <property type="entry name" value="ANL_N_sf"/>
</dbReference>
<gene>
    <name evidence="1" type="ORF">ES674_04520</name>
</gene>
<keyword evidence="2" id="KW-1185">Reference proteome</keyword>
<dbReference type="SUPFAM" id="SSF56801">
    <property type="entry name" value="Acetyl-CoA synthetase-like"/>
    <property type="match status" value="1"/>
</dbReference>